<name>A0ACC2J254_9PEZI</name>
<comment type="caution">
    <text evidence="1">The sequence shown here is derived from an EMBL/GenBank/DDBJ whole genome shotgun (WGS) entry which is preliminary data.</text>
</comment>
<proteinExistence type="predicted"/>
<accession>A0ACC2J254</accession>
<dbReference type="Proteomes" id="UP001153332">
    <property type="component" value="Unassembled WGS sequence"/>
</dbReference>
<sequence>MGQQQTKILGQERKSCVTPKDEMQAVPQKDERKANQAQHPPPPGSIRVRSEGMGTLVRNPISNSPLHRVYKRVGVIDGGNVNIGGMNNGIFVVQDKTTKRLYVEKVFRETTSTDEWLAKTEIMMMRRLMHNCIIHYIDAYIREDPFQASVYMEYCDRGTLADLIQEYKTKKKAHSPDRIPESFIWHAFLGLADALAYLQTGQSYISMPLEKNDRGDWKEVLHCDIKPSNIFLRSRDTPGSNKPFYTLLSDFGLMGFEGNTECGMFYRSYGTAEFRMIFPSPFSPAPTSLVGVVPD</sequence>
<keyword evidence="2" id="KW-1185">Reference proteome</keyword>
<gene>
    <name evidence="1" type="ORF">O1611_g10083</name>
</gene>
<dbReference type="EMBL" id="JAPUUL010003795">
    <property type="protein sequence ID" value="KAJ8121521.1"/>
    <property type="molecule type" value="Genomic_DNA"/>
</dbReference>
<evidence type="ECO:0000313" key="1">
    <source>
        <dbReference type="EMBL" id="KAJ8121521.1"/>
    </source>
</evidence>
<organism evidence="1 2">
    <name type="scientific">Lasiodiplodia mahajangana</name>
    <dbReference type="NCBI Taxonomy" id="1108764"/>
    <lineage>
        <taxon>Eukaryota</taxon>
        <taxon>Fungi</taxon>
        <taxon>Dikarya</taxon>
        <taxon>Ascomycota</taxon>
        <taxon>Pezizomycotina</taxon>
        <taxon>Dothideomycetes</taxon>
        <taxon>Dothideomycetes incertae sedis</taxon>
        <taxon>Botryosphaeriales</taxon>
        <taxon>Botryosphaeriaceae</taxon>
        <taxon>Lasiodiplodia</taxon>
    </lineage>
</organism>
<reference evidence="1" key="1">
    <citation type="submission" date="2022-12" db="EMBL/GenBank/DDBJ databases">
        <title>Genome Sequence of Lasiodiplodia mahajangana.</title>
        <authorList>
            <person name="Buettner E."/>
        </authorList>
    </citation>
    <scope>NUCLEOTIDE SEQUENCE</scope>
    <source>
        <strain evidence="1">VT137</strain>
    </source>
</reference>
<evidence type="ECO:0000313" key="2">
    <source>
        <dbReference type="Proteomes" id="UP001153332"/>
    </source>
</evidence>
<protein>
    <submittedName>
        <fullName evidence="1">Uncharacterized protein</fullName>
    </submittedName>
</protein>